<accession>A3NTS6</accession>
<feature type="compositionally biased region" description="Basic and acidic residues" evidence="1">
    <location>
        <begin position="31"/>
        <end position="42"/>
    </location>
</feature>
<dbReference type="EMBL" id="CP000572">
    <property type="protein sequence ID" value="ABN92343.1"/>
    <property type="molecule type" value="Genomic_DNA"/>
</dbReference>
<dbReference type="Proteomes" id="UP000006738">
    <property type="component" value="Chromosome I"/>
</dbReference>
<dbReference type="HOGENOM" id="CLU_2328416_0_0_4"/>
<sequence length="90" mass="9735">MHLPYDQGENQHTIAVRAAALRCNKTRPAPARREPRGGERPPGRPPNAIGAIQHAGDARRHGFSPRGARVRPRTRRIGRIGCVGCVGCIG</sequence>
<reference evidence="2 3" key="1">
    <citation type="submission" date="2007-02" db="EMBL/GenBank/DDBJ databases">
        <authorList>
            <person name="DeShazer D."/>
            <person name="Woods D.E."/>
            <person name="Nierman W.C."/>
        </authorList>
    </citation>
    <scope>NUCLEOTIDE SEQUENCE [LARGE SCALE GENOMIC DNA]</scope>
    <source>
        <strain evidence="2 3">1106a</strain>
    </source>
</reference>
<dbReference type="AlphaFoldDB" id="A3NTS6"/>
<evidence type="ECO:0000256" key="1">
    <source>
        <dbReference type="SAM" id="MobiDB-lite"/>
    </source>
</evidence>
<organism evidence="2 3">
    <name type="scientific">Burkholderia pseudomallei (strain 1106a)</name>
    <dbReference type="NCBI Taxonomy" id="357348"/>
    <lineage>
        <taxon>Bacteria</taxon>
        <taxon>Pseudomonadati</taxon>
        <taxon>Pseudomonadota</taxon>
        <taxon>Betaproteobacteria</taxon>
        <taxon>Burkholderiales</taxon>
        <taxon>Burkholderiaceae</taxon>
        <taxon>Burkholderia</taxon>
        <taxon>pseudomallei group</taxon>
    </lineage>
</organism>
<dbReference type="KEGG" id="bpl:BURPS1106A_1474"/>
<evidence type="ECO:0000313" key="2">
    <source>
        <dbReference type="EMBL" id="ABN92343.1"/>
    </source>
</evidence>
<gene>
    <name evidence="2" type="ordered locus">BURPS1106A_1474</name>
</gene>
<name>A3NTS6_BURP0</name>
<evidence type="ECO:0000313" key="3">
    <source>
        <dbReference type="Proteomes" id="UP000006738"/>
    </source>
</evidence>
<protein>
    <submittedName>
        <fullName evidence="2">Uncharacterized protein</fullName>
    </submittedName>
</protein>
<proteinExistence type="predicted"/>
<feature type="region of interest" description="Disordered" evidence="1">
    <location>
        <begin position="21"/>
        <end position="50"/>
    </location>
</feature>